<evidence type="ECO:0000259" key="7">
    <source>
        <dbReference type="PROSITE" id="PS50112"/>
    </source>
</evidence>
<dbReference type="Gene3D" id="1.10.287.130">
    <property type="match status" value="1"/>
</dbReference>
<comment type="catalytic activity">
    <reaction evidence="1">
        <text>ATP + protein L-histidine = ADP + protein N-phospho-L-histidine.</text>
        <dbReference type="EC" id="2.7.13.3"/>
    </reaction>
</comment>
<protein>
    <recommendedName>
        <fullName evidence="2">histidine kinase</fullName>
        <ecNumber evidence="2">2.7.13.3</ecNumber>
    </recommendedName>
</protein>
<dbReference type="RefSeq" id="WP_082036634.1">
    <property type="nucleotide sequence ID" value="NZ_JXSL01000030.1"/>
</dbReference>
<dbReference type="AlphaFoldDB" id="A0A0C2UX45"/>
<keyword evidence="3" id="KW-0597">Phosphoprotein</keyword>
<dbReference type="SMART" id="SM00387">
    <property type="entry name" value="HATPase_c"/>
    <property type="match status" value="1"/>
</dbReference>
<dbReference type="PRINTS" id="PR00344">
    <property type="entry name" value="BCTRLSENSOR"/>
</dbReference>
<dbReference type="Proteomes" id="UP000031971">
    <property type="component" value="Unassembled WGS sequence"/>
</dbReference>
<dbReference type="SUPFAM" id="SSF55874">
    <property type="entry name" value="ATPase domain of HSP90 chaperone/DNA topoisomerase II/histidine kinase"/>
    <property type="match status" value="1"/>
</dbReference>
<dbReference type="NCBIfam" id="TIGR00229">
    <property type="entry name" value="sensory_box"/>
    <property type="match status" value="1"/>
</dbReference>
<dbReference type="PANTHER" id="PTHR43304">
    <property type="entry name" value="PHYTOCHROME-LIKE PROTEIN CPH1"/>
    <property type="match status" value="1"/>
</dbReference>
<evidence type="ECO:0000256" key="5">
    <source>
        <dbReference type="ARBA" id="ARBA00022777"/>
    </source>
</evidence>
<organism evidence="8 9">
    <name type="scientific">Paramagnetospirillum magnetotacticum MS-1</name>
    <dbReference type="NCBI Taxonomy" id="272627"/>
    <lineage>
        <taxon>Bacteria</taxon>
        <taxon>Pseudomonadati</taxon>
        <taxon>Pseudomonadota</taxon>
        <taxon>Alphaproteobacteria</taxon>
        <taxon>Rhodospirillales</taxon>
        <taxon>Magnetospirillaceae</taxon>
        <taxon>Paramagnetospirillum</taxon>
    </lineage>
</organism>
<dbReference type="Pfam" id="PF00512">
    <property type="entry name" value="HisKA"/>
    <property type="match status" value="1"/>
</dbReference>
<dbReference type="CDD" id="cd00082">
    <property type="entry name" value="HisKA"/>
    <property type="match status" value="1"/>
</dbReference>
<dbReference type="SUPFAM" id="SSF55785">
    <property type="entry name" value="PYP-like sensor domain (PAS domain)"/>
    <property type="match status" value="1"/>
</dbReference>
<sequence>MHKLLEKQLRQASRNSANGTVDINVLIDLVDQAYCQNDTDMRREKRSNVETEKDLVKAYDMLKLNADEQFKKIFETVSDGIILFDKNGKIVTANNAIYKMFLHKKPSLNGRHVKFLFCGNECVKESCSLVDIKYCMDRGIVTAESMDGKKLHLSLSYGSLISVGTELYFYIVSNLTEVIEREIMLEDANILLMQSNEDLRQFAYVASHDLQTPLRNIVSYSQLLARRFSGKFGSDADEFINFIVNYSKQMSSLIGGLLEYAQTSDQCKMLQPTCADQAVSAALANLKLEIEESGADIHVGQLPDVMAEKLYLTSLFHNLIDNSIKYRSNDRDLIVRIYAQRKDGNSYQFVIEDNGTGIDSQYFDKIFIMFQRLSTSLESPGIGIGLAICRRIVHRFGGDIWVESTPNVGTKFLFTLREAADNSSAKHFSPDEESRPRSALK</sequence>
<evidence type="ECO:0000313" key="8">
    <source>
        <dbReference type="EMBL" id="KIL97406.1"/>
    </source>
</evidence>
<evidence type="ECO:0000259" key="6">
    <source>
        <dbReference type="PROSITE" id="PS50109"/>
    </source>
</evidence>
<dbReference type="OrthoDB" id="9808408at2"/>
<name>A0A0C2UX45_PARME</name>
<dbReference type="EMBL" id="JXSL01000030">
    <property type="protein sequence ID" value="KIL97406.1"/>
    <property type="molecule type" value="Genomic_DNA"/>
</dbReference>
<reference evidence="8 9" key="1">
    <citation type="submission" date="2015-01" db="EMBL/GenBank/DDBJ databases">
        <title>Genome Sequence of Magnetospirillum magnetotacticum Strain MS-1.</title>
        <authorList>
            <person name="Marinov G.K."/>
            <person name="Smalley M.D."/>
            <person name="DeSalvo G."/>
        </authorList>
    </citation>
    <scope>NUCLEOTIDE SEQUENCE [LARGE SCALE GENOMIC DNA]</scope>
    <source>
        <strain evidence="8 9">MS-1</strain>
    </source>
</reference>
<comment type="caution">
    <text evidence="8">The sequence shown here is derived from an EMBL/GenBank/DDBJ whole genome shotgun (WGS) entry which is preliminary data.</text>
</comment>
<evidence type="ECO:0000256" key="2">
    <source>
        <dbReference type="ARBA" id="ARBA00012438"/>
    </source>
</evidence>
<feature type="domain" description="Histidine kinase" evidence="6">
    <location>
        <begin position="205"/>
        <end position="420"/>
    </location>
</feature>
<dbReference type="SUPFAM" id="SSF47384">
    <property type="entry name" value="Homodimeric domain of signal transducing histidine kinase"/>
    <property type="match status" value="1"/>
</dbReference>
<dbReference type="SMART" id="SM00388">
    <property type="entry name" value="HisKA"/>
    <property type="match status" value="1"/>
</dbReference>
<keyword evidence="9" id="KW-1185">Reference proteome</keyword>
<dbReference type="Gene3D" id="3.30.450.20">
    <property type="entry name" value="PAS domain"/>
    <property type="match status" value="1"/>
</dbReference>
<proteinExistence type="predicted"/>
<keyword evidence="4" id="KW-0808">Transferase</keyword>
<evidence type="ECO:0000256" key="3">
    <source>
        <dbReference type="ARBA" id="ARBA00022553"/>
    </source>
</evidence>
<accession>A0A0C2UX45</accession>
<dbReference type="EC" id="2.7.13.3" evidence="2"/>
<dbReference type="PANTHER" id="PTHR43304:SF1">
    <property type="entry name" value="PAC DOMAIN-CONTAINING PROTEIN"/>
    <property type="match status" value="1"/>
</dbReference>
<dbReference type="InterPro" id="IPR003594">
    <property type="entry name" value="HATPase_dom"/>
</dbReference>
<dbReference type="InterPro" id="IPR004358">
    <property type="entry name" value="Sig_transdc_His_kin-like_C"/>
</dbReference>
<dbReference type="InterPro" id="IPR052162">
    <property type="entry name" value="Sensor_kinase/Photoreceptor"/>
</dbReference>
<dbReference type="Gene3D" id="3.30.565.10">
    <property type="entry name" value="Histidine kinase-like ATPase, C-terminal domain"/>
    <property type="match status" value="1"/>
</dbReference>
<dbReference type="InterPro" id="IPR000014">
    <property type="entry name" value="PAS"/>
</dbReference>
<keyword evidence="5 8" id="KW-0418">Kinase</keyword>
<dbReference type="InterPro" id="IPR036890">
    <property type="entry name" value="HATPase_C_sf"/>
</dbReference>
<gene>
    <name evidence="8" type="ORF">CCC_00467</name>
</gene>
<dbReference type="Pfam" id="PF13188">
    <property type="entry name" value="PAS_8"/>
    <property type="match status" value="1"/>
</dbReference>
<evidence type="ECO:0000313" key="9">
    <source>
        <dbReference type="Proteomes" id="UP000031971"/>
    </source>
</evidence>
<dbReference type="InterPro" id="IPR036097">
    <property type="entry name" value="HisK_dim/P_sf"/>
</dbReference>
<feature type="domain" description="PAS" evidence="7">
    <location>
        <begin position="66"/>
        <end position="111"/>
    </location>
</feature>
<dbReference type="STRING" id="272627.CCC_00467"/>
<dbReference type="InterPro" id="IPR003661">
    <property type="entry name" value="HisK_dim/P_dom"/>
</dbReference>
<dbReference type="InterPro" id="IPR035965">
    <property type="entry name" value="PAS-like_dom_sf"/>
</dbReference>
<dbReference type="Pfam" id="PF02518">
    <property type="entry name" value="HATPase_c"/>
    <property type="match status" value="1"/>
</dbReference>
<dbReference type="InterPro" id="IPR005467">
    <property type="entry name" value="His_kinase_dom"/>
</dbReference>
<evidence type="ECO:0000256" key="4">
    <source>
        <dbReference type="ARBA" id="ARBA00022679"/>
    </source>
</evidence>
<dbReference type="PROSITE" id="PS50112">
    <property type="entry name" value="PAS"/>
    <property type="match status" value="1"/>
</dbReference>
<dbReference type="GO" id="GO:0000155">
    <property type="term" value="F:phosphorelay sensor kinase activity"/>
    <property type="evidence" value="ECO:0007669"/>
    <property type="project" value="InterPro"/>
</dbReference>
<evidence type="ECO:0000256" key="1">
    <source>
        <dbReference type="ARBA" id="ARBA00000085"/>
    </source>
</evidence>
<dbReference type="PROSITE" id="PS50109">
    <property type="entry name" value="HIS_KIN"/>
    <property type="match status" value="1"/>
</dbReference>